<dbReference type="RefSeq" id="WP_132001587.1">
    <property type="nucleotide sequence ID" value="NZ_JABUHM010000001.1"/>
</dbReference>
<dbReference type="AlphaFoldDB" id="A0A4R2BM00"/>
<accession>A0A4R2BM00</accession>
<evidence type="ECO:0000313" key="2">
    <source>
        <dbReference type="EMBL" id="TCN27094.1"/>
    </source>
</evidence>
<protein>
    <recommendedName>
        <fullName evidence="4">Lipoprotein</fullName>
    </recommendedName>
</protein>
<organism evidence="2 3">
    <name type="scientific">Mesobacillus foraminis</name>
    <dbReference type="NCBI Taxonomy" id="279826"/>
    <lineage>
        <taxon>Bacteria</taxon>
        <taxon>Bacillati</taxon>
        <taxon>Bacillota</taxon>
        <taxon>Bacilli</taxon>
        <taxon>Bacillales</taxon>
        <taxon>Bacillaceae</taxon>
        <taxon>Mesobacillus</taxon>
    </lineage>
</organism>
<name>A0A4R2BM00_9BACI</name>
<proteinExistence type="predicted"/>
<dbReference type="Proteomes" id="UP000295689">
    <property type="component" value="Unassembled WGS sequence"/>
</dbReference>
<comment type="caution">
    <text evidence="2">The sequence shown here is derived from an EMBL/GenBank/DDBJ whole genome shotgun (WGS) entry which is preliminary data.</text>
</comment>
<gene>
    <name evidence="2" type="ORF">EV146_10235</name>
</gene>
<keyword evidence="3" id="KW-1185">Reference proteome</keyword>
<feature type="region of interest" description="Disordered" evidence="1">
    <location>
        <begin position="30"/>
        <end position="49"/>
    </location>
</feature>
<dbReference type="PROSITE" id="PS51257">
    <property type="entry name" value="PROKAR_LIPOPROTEIN"/>
    <property type="match status" value="1"/>
</dbReference>
<evidence type="ECO:0008006" key="4">
    <source>
        <dbReference type="Google" id="ProtNLM"/>
    </source>
</evidence>
<feature type="compositionally biased region" description="Basic and acidic residues" evidence="1">
    <location>
        <begin position="30"/>
        <end position="42"/>
    </location>
</feature>
<reference evidence="2 3" key="1">
    <citation type="journal article" date="2015" name="Stand. Genomic Sci.">
        <title>Genomic Encyclopedia of Bacterial and Archaeal Type Strains, Phase III: the genomes of soil and plant-associated and newly described type strains.</title>
        <authorList>
            <person name="Whitman W.B."/>
            <person name="Woyke T."/>
            <person name="Klenk H.P."/>
            <person name="Zhou Y."/>
            <person name="Lilburn T.G."/>
            <person name="Beck B.J."/>
            <person name="De Vos P."/>
            <person name="Vandamme P."/>
            <person name="Eisen J.A."/>
            <person name="Garrity G."/>
            <person name="Hugenholtz P."/>
            <person name="Kyrpides N.C."/>
        </authorList>
    </citation>
    <scope>NUCLEOTIDE SEQUENCE [LARGE SCALE GENOMIC DNA]</scope>
    <source>
        <strain evidence="2 3">CV53</strain>
    </source>
</reference>
<dbReference type="EMBL" id="SLVV01000002">
    <property type="protein sequence ID" value="TCN27094.1"/>
    <property type="molecule type" value="Genomic_DNA"/>
</dbReference>
<evidence type="ECO:0000256" key="1">
    <source>
        <dbReference type="SAM" id="MobiDB-lite"/>
    </source>
</evidence>
<evidence type="ECO:0000313" key="3">
    <source>
        <dbReference type="Proteomes" id="UP000295689"/>
    </source>
</evidence>
<sequence length="179" mass="19774">MPKMNILSVPLSVGLLLLAGCSDGEATKDAEKTVKTAEEKTGEAANKAGELAGNAEDKANEAAQMIKEKTPVLVENMKNTYQEGEQKLKENTLQKGDKATITKDAYLAYTPEAYEELYQLIEINDLKGIQNIEQNDQVTEISKSNEVEVLEREIRRTKVKVINTGKEGYLPTNMLSPIK</sequence>